<comment type="similarity">
    <text evidence="2 15">In the C-terminal section; belongs to the peptidase M41 family.</text>
</comment>
<dbReference type="HAMAP" id="MF_01458">
    <property type="entry name" value="FtsH"/>
    <property type="match status" value="1"/>
</dbReference>
<dbReference type="Pfam" id="PF01434">
    <property type="entry name" value="Peptidase_M41"/>
    <property type="match status" value="1"/>
</dbReference>
<evidence type="ECO:0000256" key="9">
    <source>
        <dbReference type="ARBA" id="ARBA00022833"/>
    </source>
</evidence>
<evidence type="ECO:0000313" key="19">
    <source>
        <dbReference type="EMBL" id="OGD40636.1"/>
    </source>
</evidence>
<dbReference type="EMBL" id="MEYV01000004">
    <property type="protein sequence ID" value="OGD40636.1"/>
    <property type="molecule type" value="Genomic_DNA"/>
</dbReference>
<dbReference type="InterPro" id="IPR027417">
    <property type="entry name" value="P-loop_NTPase"/>
</dbReference>
<comment type="caution">
    <text evidence="15">Lacks conserved residue(s) required for the propagation of feature annotation.</text>
</comment>
<comment type="function">
    <text evidence="15">Acts as a processive, ATP-dependent zinc metallopeptidase for both cytoplasmic and membrane proteins. Plays a role in the quality control of integral membrane proteins.</text>
</comment>
<dbReference type="EC" id="3.4.24.-" evidence="15"/>
<dbReference type="GO" id="GO:0005524">
    <property type="term" value="F:ATP binding"/>
    <property type="evidence" value="ECO:0007669"/>
    <property type="project" value="UniProtKB-UniRule"/>
</dbReference>
<dbReference type="GO" id="GO:0030163">
    <property type="term" value="P:protein catabolic process"/>
    <property type="evidence" value="ECO:0007669"/>
    <property type="project" value="UniProtKB-UniRule"/>
</dbReference>
<dbReference type="PANTHER" id="PTHR23076:SF97">
    <property type="entry name" value="ATP-DEPENDENT ZINC METALLOPROTEASE YME1L1"/>
    <property type="match status" value="1"/>
</dbReference>
<comment type="similarity">
    <text evidence="16">Belongs to the AAA ATPase family.</text>
</comment>
<dbReference type="NCBIfam" id="TIGR01241">
    <property type="entry name" value="FtsH_fam"/>
    <property type="match status" value="1"/>
</dbReference>
<keyword evidence="7 15" id="KW-0547">Nucleotide-binding</keyword>
<keyword evidence="9 15" id="KW-0862">Zinc</keyword>
<proteinExistence type="inferred from homology"/>
<dbReference type="AlphaFoldDB" id="A0A1F5CCP7"/>
<dbReference type="FunFam" id="3.40.50.300:FF:000001">
    <property type="entry name" value="ATP-dependent zinc metalloprotease FtsH"/>
    <property type="match status" value="1"/>
</dbReference>
<accession>A0A1F5CCP7</accession>
<sequence length="606" mass="66920">MKKLLNQFLIALMALFLLAAVFAYVNSTIQAPKIITLSELVGNINQEKVEKIVVKNDNLEITLKDKSELLAKKESEASLTETLKNYSVDPAKLGAINIEVKEDLGLAFWLGNILPIVLPFALVGFLIWFMLRQAQHSGMQAFMFGKSGARLTGPFDGKNKIMFSDVAGANEAKEELWEVVDFLKNPKKFLEIGARIPRGVLLIGAPGTGKTLLARAVAGEANVPFFYISGSEFVEMFVGVGASRVRDLFNNAKKFAPSIIFIDEIDAVGRQRGAGLGGGHDEREQTLNQILVEMDGFDRDTNVIVVAATNRPDILDPALLRPGRFDRRIIIDVPDINDREAILKIHAIGKPLDKNTNLRRVAERTPGFSGADLANVINEAAILTARQNKKIVEQETMYHAIEKVMLGPERRSHILSKKEKEIAAYHEAGHALVAGVLPKADPVHKISVVSRGRAAGYTMKLPVEDRHLHAKGEFLADLATLMGGYAAEKIVFKEITTGASDDLKKATDLARRLVTEFGMSDKFGPIALGEKEEMVFLGRELGVEKNYSESVAQMIDSEIKNFLTSAYDTAKKIITIRRKKLNEIATRLIEKETIERDEFEIIMAAA</sequence>
<dbReference type="SUPFAM" id="SSF140990">
    <property type="entry name" value="FtsH protease domain-like"/>
    <property type="match status" value="1"/>
</dbReference>
<keyword evidence="12 15" id="KW-0482">Metalloprotease</keyword>
<dbReference type="FunFam" id="1.20.58.760:FF:000001">
    <property type="entry name" value="ATP-dependent zinc metalloprotease FtsH"/>
    <property type="match status" value="1"/>
</dbReference>
<dbReference type="InterPro" id="IPR037219">
    <property type="entry name" value="Peptidase_M41-like"/>
</dbReference>
<comment type="subcellular location">
    <subcellularLocation>
        <location evidence="15">Cell membrane</location>
        <topology evidence="15">Multi-pass membrane protein</topology>
        <orientation evidence="15">Cytoplasmic side</orientation>
    </subcellularLocation>
    <subcellularLocation>
        <location evidence="1">Membrane</location>
    </subcellularLocation>
</comment>
<dbReference type="Gene3D" id="1.20.58.760">
    <property type="entry name" value="Peptidase M41"/>
    <property type="match status" value="1"/>
</dbReference>
<evidence type="ECO:0000256" key="7">
    <source>
        <dbReference type="ARBA" id="ARBA00022741"/>
    </source>
</evidence>
<dbReference type="InterPro" id="IPR003959">
    <property type="entry name" value="ATPase_AAA_core"/>
</dbReference>
<dbReference type="PROSITE" id="PS00674">
    <property type="entry name" value="AAA"/>
    <property type="match status" value="1"/>
</dbReference>
<evidence type="ECO:0000256" key="3">
    <source>
        <dbReference type="ARBA" id="ARBA00022475"/>
    </source>
</evidence>
<keyword evidence="19" id="KW-0131">Cell cycle</keyword>
<keyword evidence="11 15" id="KW-1133">Transmembrane helix</keyword>
<dbReference type="Gene3D" id="1.10.8.60">
    <property type="match status" value="1"/>
</dbReference>
<evidence type="ECO:0000259" key="18">
    <source>
        <dbReference type="SMART" id="SM00382"/>
    </source>
</evidence>
<comment type="similarity">
    <text evidence="14 15">In the central section; belongs to the AAA ATPase family.</text>
</comment>
<keyword evidence="13 15" id="KW-0472">Membrane</keyword>
<dbReference type="InterPro" id="IPR041569">
    <property type="entry name" value="AAA_lid_3"/>
</dbReference>
<comment type="subunit">
    <text evidence="15">Homohexamer.</text>
</comment>
<name>A0A1F5CCP7_9BACT</name>
<dbReference type="SMART" id="SM00382">
    <property type="entry name" value="AAA"/>
    <property type="match status" value="1"/>
</dbReference>
<feature type="signal peptide" evidence="17">
    <location>
        <begin position="1"/>
        <end position="19"/>
    </location>
</feature>
<dbReference type="SUPFAM" id="SSF52540">
    <property type="entry name" value="P-loop containing nucleoside triphosphate hydrolases"/>
    <property type="match status" value="1"/>
</dbReference>
<evidence type="ECO:0000256" key="13">
    <source>
        <dbReference type="ARBA" id="ARBA00023136"/>
    </source>
</evidence>
<feature type="binding site" evidence="15">
    <location>
        <position position="430"/>
    </location>
    <ligand>
        <name>Zn(2+)</name>
        <dbReference type="ChEBI" id="CHEBI:29105"/>
        <note>catalytic</note>
    </ligand>
</feature>
<evidence type="ECO:0000256" key="1">
    <source>
        <dbReference type="ARBA" id="ARBA00004370"/>
    </source>
</evidence>
<dbReference type="InterPro" id="IPR003593">
    <property type="entry name" value="AAA+_ATPase"/>
</dbReference>
<evidence type="ECO:0000256" key="14">
    <source>
        <dbReference type="ARBA" id="ARBA00061570"/>
    </source>
</evidence>
<dbReference type="GO" id="GO:0006508">
    <property type="term" value="P:proteolysis"/>
    <property type="evidence" value="ECO:0007669"/>
    <property type="project" value="UniProtKB-KW"/>
</dbReference>
<feature type="chain" id="PRO_5009518221" description="ATP-dependent zinc metalloprotease FtsH" evidence="17">
    <location>
        <begin position="20"/>
        <end position="606"/>
    </location>
</feature>
<evidence type="ECO:0000256" key="15">
    <source>
        <dbReference type="HAMAP-Rule" id="MF_01458"/>
    </source>
</evidence>
<dbReference type="GO" id="GO:0005886">
    <property type="term" value="C:plasma membrane"/>
    <property type="evidence" value="ECO:0007669"/>
    <property type="project" value="UniProtKB-SubCell"/>
</dbReference>
<dbReference type="InterPro" id="IPR000642">
    <property type="entry name" value="Peptidase_M41"/>
</dbReference>
<dbReference type="Gene3D" id="3.40.50.300">
    <property type="entry name" value="P-loop containing nucleotide triphosphate hydrolases"/>
    <property type="match status" value="1"/>
</dbReference>
<feature type="binding site" evidence="15">
    <location>
        <position position="426"/>
    </location>
    <ligand>
        <name>Zn(2+)</name>
        <dbReference type="ChEBI" id="CHEBI:29105"/>
        <note>catalytic</note>
    </ligand>
</feature>
<keyword evidence="19" id="KW-0132">Cell division</keyword>
<dbReference type="GO" id="GO:0008270">
    <property type="term" value="F:zinc ion binding"/>
    <property type="evidence" value="ECO:0007669"/>
    <property type="project" value="UniProtKB-UniRule"/>
</dbReference>
<comment type="cofactor">
    <cofactor evidence="15">
        <name>Zn(2+)</name>
        <dbReference type="ChEBI" id="CHEBI:29105"/>
    </cofactor>
    <text evidence="15">Binds 1 zinc ion per subunit.</text>
</comment>
<dbReference type="Pfam" id="PF17862">
    <property type="entry name" value="AAA_lid_3"/>
    <property type="match status" value="1"/>
</dbReference>
<keyword evidence="8 15" id="KW-0378">Hydrolase</keyword>
<feature type="binding site" evidence="15">
    <location>
        <begin position="204"/>
        <end position="211"/>
    </location>
    <ligand>
        <name>ATP</name>
        <dbReference type="ChEBI" id="CHEBI:30616"/>
    </ligand>
</feature>
<keyword evidence="5 15" id="KW-0812">Transmembrane</keyword>
<keyword evidence="10 15" id="KW-0067">ATP-binding</keyword>
<dbReference type="InterPro" id="IPR011546">
    <property type="entry name" value="Pept_M41_FtsH_extracell"/>
</dbReference>
<evidence type="ECO:0000256" key="6">
    <source>
        <dbReference type="ARBA" id="ARBA00022723"/>
    </source>
</evidence>
<keyword evidence="3 15" id="KW-1003">Cell membrane</keyword>
<gene>
    <name evidence="15" type="primary">ftsH</name>
    <name evidence="19" type="ORF">A3I30_01065</name>
</gene>
<evidence type="ECO:0000256" key="4">
    <source>
        <dbReference type="ARBA" id="ARBA00022670"/>
    </source>
</evidence>
<keyword evidence="17" id="KW-0732">Signal</keyword>
<evidence type="ECO:0000256" key="11">
    <source>
        <dbReference type="ARBA" id="ARBA00022989"/>
    </source>
</evidence>
<dbReference type="GO" id="GO:0016887">
    <property type="term" value="F:ATP hydrolysis activity"/>
    <property type="evidence" value="ECO:0007669"/>
    <property type="project" value="UniProtKB-UniRule"/>
</dbReference>
<keyword evidence="6 15" id="KW-0479">Metal-binding</keyword>
<organism evidence="19 20">
    <name type="scientific">Candidatus Azambacteria bacterium RIFCSPLOWO2_02_FULL_44_14</name>
    <dbReference type="NCBI Taxonomy" id="1797306"/>
    <lineage>
        <taxon>Bacteria</taxon>
        <taxon>Candidatus Azamiibacteriota</taxon>
    </lineage>
</organism>
<feature type="domain" description="AAA+ ATPase" evidence="18">
    <location>
        <begin position="196"/>
        <end position="335"/>
    </location>
</feature>
<evidence type="ECO:0000256" key="17">
    <source>
        <dbReference type="SAM" id="SignalP"/>
    </source>
</evidence>
<evidence type="ECO:0000256" key="8">
    <source>
        <dbReference type="ARBA" id="ARBA00022801"/>
    </source>
</evidence>
<dbReference type="Pfam" id="PF06480">
    <property type="entry name" value="FtsH_ext"/>
    <property type="match status" value="1"/>
</dbReference>
<dbReference type="PANTHER" id="PTHR23076">
    <property type="entry name" value="METALLOPROTEASE M41 FTSH"/>
    <property type="match status" value="1"/>
</dbReference>
<comment type="caution">
    <text evidence="19">The sequence shown here is derived from an EMBL/GenBank/DDBJ whole genome shotgun (WGS) entry which is preliminary data.</text>
</comment>
<evidence type="ECO:0000256" key="12">
    <source>
        <dbReference type="ARBA" id="ARBA00023049"/>
    </source>
</evidence>
<keyword evidence="4 15" id="KW-0645">Protease</keyword>
<dbReference type="Proteomes" id="UP000177197">
    <property type="component" value="Unassembled WGS sequence"/>
</dbReference>
<evidence type="ECO:0000256" key="5">
    <source>
        <dbReference type="ARBA" id="ARBA00022692"/>
    </source>
</evidence>
<feature type="active site" evidence="15">
    <location>
        <position position="427"/>
    </location>
</feature>
<feature type="binding site" evidence="15">
    <location>
        <position position="502"/>
    </location>
    <ligand>
        <name>Zn(2+)</name>
        <dbReference type="ChEBI" id="CHEBI:29105"/>
        <note>catalytic</note>
    </ligand>
</feature>
<feature type="transmembrane region" description="Helical" evidence="15">
    <location>
        <begin position="106"/>
        <end position="131"/>
    </location>
</feature>
<dbReference type="GO" id="GO:0051301">
    <property type="term" value="P:cell division"/>
    <property type="evidence" value="ECO:0007669"/>
    <property type="project" value="UniProtKB-KW"/>
</dbReference>
<reference evidence="19 20" key="1">
    <citation type="journal article" date="2016" name="Nat. Commun.">
        <title>Thousands of microbial genomes shed light on interconnected biogeochemical processes in an aquifer system.</title>
        <authorList>
            <person name="Anantharaman K."/>
            <person name="Brown C.T."/>
            <person name="Hug L.A."/>
            <person name="Sharon I."/>
            <person name="Castelle C.J."/>
            <person name="Probst A.J."/>
            <person name="Thomas B.C."/>
            <person name="Singh A."/>
            <person name="Wilkins M.J."/>
            <person name="Karaoz U."/>
            <person name="Brodie E.L."/>
            <person name="Williams K.H."/>
            <person name="Hubbard S.S."/>
            <person name="Banfield J.F."/>
        </authorList>
    </citation>
    <scope>NUCLEOTIDE SEQUENCE [LARGE SCALE GENOMIC DNA]</scope>
</reference>
<dbReference type="GO" id="GO:0004222">
    <property type="term" value="F:metalloendopeptidase activity"/>
    <property type="evidence" value="ECO:0007669"/>
    <property type="project" value="InterPro"/>
</dbReference>
<dbReference type="CDD" id="cd19501">
    <property type="entry name" value="RecA-like_FtsH"/>
    <property type="match status" value="1"/>
</dbReference>
<dbReference type="Pfam" id="PF00004">
    <property type="entry name" value="AAA"/>
    <property type="match status" value="1"/>
</dbReference>
<protein>
    <recommendedName>
        <fullName evidence="15">ATP-dependent zinc metalloprotease FtsH</fullName>
        <ecNumber evidence="15">3.4.24.-</ecNumber>
    </recommendedName>
</protein>
<evidence type="ECO:0000256" key="2">
    <source>
        <dbReference type="ARBA" id="ARBA00010044"/>
    </source>
</evidence>
<evidence type="ECO:0000256" key="10">
    <source>
        <dbReference type="ARBA" id="ARBA00022840"/>
    </source>
</evidence>
<evidence type="ECO:0000256" key="16">
    <source>
        <dbReference type="RuleBase" id="RU003651"/>
    </source>
</evidence>
<dbReference type="InterPro" id="IPR003960">
    <property type="entry name" value="ATPase_AAA_CS"/>
</dbReference>
<dbReference type="GO" id="GO:0004176">
    <property type="term" value="F:ATP-dependent peptidase activity"/>
    <property type="evidence" value="ECO:0007669"/>
    <property type="project" value="InterPro"/>
</dbReference>
<dbReference type="FunFam" id="1.10.8.60:FF:000001">
    <property type="entry name" value="ATP-dependent zinc metalloprotease FtsH"/>
    <property type="match status" value="1"/>
</dbReference>
<dbReference type="InterPro" id="IPR005936">
    <property type="entry name" value="FtsH"/>
</dbReference>
<evidence type="ECO:0000313" key="20">
    <source>
        <dbReference type="Proteomes" id="UP000177197"/>
    </source>
</evidence>